<gene>
    <name evidence="1" type="ORF">FE257_010022</name>
</gene>
<proteinExistence type="predicted"/>
<evidence type="ECO:0000313" key="1">
    <source>
        <dbReference type="EMBL" id="KAF9893852.1"/>
    </source>
</evidence>
<reference evidence="1" key="1">
    <citation type="journal article" date="2019" name="Beilstein J. Org. Chem.">
        <title>Nanangenines: drimane sesquiterpenoids as the dominant metabolite cohort of a novel Australian fungus, Aspergillus nanangensis.</title>
        <authorList>
            <person name="Lacey H.J."/>
            <person name="Gilchrist C.L.M."/>
            <person name="Crombie A."/>
            <person name="Kalaitzis J.A."/>
            <person name="Vuong D."/>
            <person name="Rutledge P.J."/>
            <person name="Turner P."/>
            <person name="Pitt J.I."/>
            <person name="Lacey E."/>
            <person name="Chooi Y.H."/>
            <person name="Piggott A.M."/>
        </authorList>
    </citation>
    <scope>NUCLEOTIDE SEQUENCE</scope>
    <source>
        <strain evidence="1">MST-FP2251</strain>
    </source>
</reference>
<comment type="caution">
    <text evidence="1">The sequence shown here is derived from an EMBL/GenBank/DDBJ whole genome shotgun (WGS) entry which is preliminary data.</text>
</comment>
<name>A0AAD4CY69_ASPNN</name>
<protein>
    <submittedName>
        <fullName evidence="1">Uncharacterized protein</fullName>
    </submittedName>
</protein>
<dbReference type="Proteomes" id="UP001194746">
    <property type="component" value="Unassembled WGS sequence"/>
</dbReference>
<reference evidence="1" key="2">
    <citation type="submission" date="2020-02" db="EMBL/GenBank/DDBJ databases">
        <authorList>
            <person name="Gilchrist C.L.M."/>
            <person name="Chooi Y.-H."/>
        </authorList>
    </citation>
    <scope>NUCLEOTIDE SEQUENCE</scope>
    <source>
        <strain evidence="1">MST-FP2251</strain>
    </source>
</reference>
<dbReference type="AlphaFoldDB" id="A0AAD4CY69"/>
<dbReference type="PANTHER" id="PTHR33112:SF16">
    <property type="entry name" value="HETEROKARYON INCOMPATIBILITY DOMAIN-CONTAINING PROTEIN"/>
    <property type="match status" value="1"/>
</dbReference>
<sequence length="128" mass="14052">MTSSSSSSMKIASRHVSKNSCSPECIGLAKEWLDDCLQSHSGYWKPGLYFLPTRVIDVGEHPGDLVRLHVPGGAQKPQYVALSYCWDSGNPLTTVQKTLKAHQKSIVFGSSSATFRDAVWVTQQLGIR</sequence>
<dbReference type="PANTHER" id="PTHR33112">
    <property type="entry name" value="DOMAIN PROTEIN, PUTATIVE-RELATED"/>
    <property type="match status" value="1"/>
</dbReference>
<evidence type="ECO:0000313" key="2">
    <source>
        <dbReference type="Proteomes" id="UP001194746"/>
    </source>
</evidence>
<accession>A0AAD4CY69</accession>
<dbReference type="EMBL" id="VCAU01000006">
    <property type="protein sequence ID" value="KAF9893852.1"/>
    <property type="molecule type" value="Genomic_DNA"/>
</dbReference>
<keyword evidence="2" id="KW-1185">Reference proteome</keyword>
<organism evidence="1 2">
    <name type="scientific">Aspergillus nanangensis</name>
    <dbReference type="NCBI Taxonomy" id="2582783"/>
    <lineage>
        <taxon>Eukaryota</taxon>
        <taxon>Fungi</taxon>
        <taxon>Dikarya</taxon>
        <taxon>Ascomycota</taxon>
        <taxon>Pezizomycotina</taxon>
        <taxon>Eurotiomycetes</taxon>
        <taxon>Eurotiomycetidae</taxon>
        <taxon>Eurotiales</taxon>
        <taxon>Aspergillaceae</taxon>
        <taxon>Aspergillus</taxon>
        <taxon>Aspergillus subgen. Circumdati</taxon>
    </lineage>
</organism>